<evidence type="ECO:0000313" key="2">
    <source>
        <dbReference type="Proteomes" id="UP000319175"/>
    </source>
</evidence>
<proteinExistence type="predicted"/>
<organism evidence="1 2">
    <name type="scientific">Flavobacterium microcysteis</name>
    <dbReference type="NCBI Taxonomy" id="2596891"/>
    <lineage>
        <taxon>Bacteria</taxon>
        <taxon>Pseudomonadati</taxon>
        <taxon>Bacteroidota</taxon>
        <taxon>Flavobacteriia</taxon>
        <taxon>Flavobacteriales</taxon>
        <taxon>Flavobacteriaceae</taxon>
        <taxon>Flavobacterium</taxon>
    </lineage>
</organism>
<dbReference type="OrthoDB" id="797685at2"/>
<keyword evidence="2" id="KW-1185">Reference proteome</keyword>
<accession>A0A501Q3F9</accession>
<gene>
    <name evidence="1" type="ORF">FJA49_11330</name>
</gene>
<evidence type="ECO:0000313" key="1">
    <source>
        <dbReference type="EMBL" id="TPD66872.1"/>
    </source>
</evidence>
<name>A0A501Q3F9_9FLAO</name>
<reference evidence="1 2" key="1">
    <citation type="submission" date="2019-06" db="EMBL/GenBank/DDBJ databases">
        <title>Flavobacterium sp. MaA-Y11 from geoumgang.</title>
        <authorList>
            <person name="Jeong S."/>
        </authorList>
    </citation>
    <scope>NUCLEOTIDE SEQUENCE [LARGE SCALE GENOMIC DNA]</scope>
    <source>
        <strain evidence="1 2">MaA-Y11</strain>
    </source>
</reference>
<comment type="caution">
    <text evidence="1">The sequence shown here is derived from an EMBL/GenBank/DDBJ whole genome shotgun (WGS) entry which is preliminary data.</text>
</comment>
<sequence>MKVTSLQINSFTYSLLHKVNAKILEWDLEPLVGKALYSKHHSAGYLELKMYFDKQSEYSKNEIIWNIPDYPIAIETINYKLEIQDGLSAFIKYMSALRGESVYLTFEINDIAFDITSTMKRPFENATIYALISCFDKETIPFSEERIKGMKDTTAWLLERNELF</sequence>
<dbReference type="EMBL" id="VFJE01000055">
    <property type="protein sequence ID" value="TPD66872.1"/>
    <property type="molecule type" value="Genomic_DNA"/>
</dbReference>
<dbReference type="Proteomes" id="UP000319175">
    <property type="component" value="Unassembled WGS sequence"/>
</dbReference>
<dbReference type="RefSeq" id="WP_140001032.1">
    <property type="nucleotide sequence ID" value="NZ_VFJE01000055.1"/>
</dbReference>
<protein>
    <submittedName>
        <fullName evidence="1">Uncharacterized protein</fullName>
    </submittedName>
</protein>
<dbReference type="AlphaFoldDB" id="A0A501Q3F9"/>